<dbReference type="InterPro" id="IPR009056">
    <property type="entry name" value="Cyt_c-like_dom"/>
</dbReference>
<dbReference type="InterPro" id="IPR008972">
    <property type="entry name" value="Cupredoxin"/>
</dbReference>
<comment type="similarity">
    <text evidence="2">Belongs to the cytochrome c oxidase subunit 2 family.</text>
</comment>
<dbReference type="GO" id="GO:0004129">
    <property type="term" value="F:cytochrome-c oxidase activity"/>
    <property type="evidence" value="ECO:0007669"/>
    <property type="project" value="UniProtKB-EC"/>
</dbReference>
<dbReference type="SUPFAM" id="SSF49503">
    <property type="entry name" value="Cupredoxins"/>
    <property type="match status" value="1"/>
</dbReference>
<evidence type="ECO:0000256" key="6">
    <source>
        <dbReference type="ARBA" id="ARBA00022982"/>
    </source>
</evidence>
<evidence type="ECO:0000256" key="7">
    <source>
        <dbReference type="ARBA" id="ARBA00023004"/>
    </source>
</evidence>
<protein>
    <submittedName>
        <fullName evidence="15">Cytochrome B</fullName>
    </submittedName>
</protein>
<dbReference type="PRINTS" id="PR01166">
    <property type="entry name" value="CYCOXIDASEII"/>
</dbReference>
<evidence type="ECO:0000256" key="4">
    <source>
        <dbReference type="ARBA" id="ARBA00022617"/>
    </source>
</evidence>
<dbReference type="InterPro" id="IPR002429">
    <property type="entry name" value="CcO_II-like_C"/>
</dbReference>
<evidence type="ECO:0000256" key="1">
    <source>
        <dbReference type="ARBA" id="ARBA00004370"/>
    </source>
</evidence>
<evidence type="ECO:0000256" key="12">
    <source>
        <dbReference type="SAM" id="Phobius"/>
    </source>
</evidence>
<dbReference type="Gene3D" id="2.60.40.420">
    <property type="entry name" value="Cupredoxins - blue copper proteins"/>
    <property type="match status" value="1"/>
</dbReference>
<dbReference type="SUPFAM" id="SSF46626">
    <property type="entry name" value="Cytochrome c"/>
    <property type="match status" value="1"/>
</dbReference>
<dbReference type="OrthoDB" id="9781261at2"/>
<comment type="subcellular location">
    <subcellularLocation>
        <location evidence="1">Membrane</location>
    </subcellularLocation>
</comment>
<keyword evidence="5 11" id="KW-0479">Metal-binding</keyword>
<dbReference type="GO" id="GO:0016020">
    <property type="term" value="C:membrane"/>
    <property type="evidence" value="ECO:0007669"/>
    <property type="project" value="UniProtKB-SubCell"/>
</dbReference>
<dbReference type="GO" id="GO:0005507">
    <property type="term" value="F:copper ion binding"/>
    <property type="evidence" value="ECO:0007669"/>
    <property type="project" value="InterPro"/>
</dbReference>
<evidence type="ECO:0000256" key="9">
    <source>
        <dbReference type="ARBA" id="ARBA00023136"/>
    </source>
</evidence>
<dbReference type="PROSITE" id="PS00078">
    <property type="entry name" value="COX2"/>
    <property type="match status" value="1"/>
</dbReference>
<dbReference type="InterPro" id="IPR036909">
    <property type="entry name" value="Cyt_c-like_dom_sf"/>
</dbReference>
<reference evidence="15 16" key="1">
    <citation type="submission" date="2017-01" db="EMBL/GenBank/DDBJ databases">
        <title>Genomic analysis of Xuhuaishuia manganoxidans DY6-4.</title>
        <authorList>
            <person name="Wang X."/>
        </authorList>
    </citation>
    <scope>NUCLEOTIDE SEQUENCE [LARGE SCALE GENOMIC DNA]</scope>
    <source>
        <strain evidence="15 16">DY6-4</strain>
    </source>
</reference>
<keyword evidence="6" id="KW-0249">Electron transport</keyword>
<sequence>MILGPGVLLSACDGPQSALSATGADAIAMEGLFWVMLIGATLIWILINGLIYYVTRVYTGSLSPRLAHGLIVGGGIIFPLVVVTSLLVYGLSAMPEQRAMGDGVKLRITGEQWWWRVEYWPEGADPANPPVAVSANEIRLPAGSRAEIELTAAKVIHSFWIPALGGKLDMFPGRVTRMSLKPLSVGVYRGQCAEFCGQSHALMALNAVVMEPGDFDAWLKAEAQDAAPPKGYAATRGAEIFAQQGCGACHAVRGTPARGGVGPDLTHLGGRTSLAAGILPMDREALMKWILSPASLKPGARMPGYDHLEREDLSALATYLEGLK</sequence>
<dbReference type="Pfam" id="PF00116">
    <property type="entry name" value="COX2"/>
    <property type="match status" value="1"/>
</dbReference>
<evidence type="ECO:0000256" key="2">
    <source>
        <dbReference type="ARBA" id="ARBA00007866"/>
    </source>
</evidence>
<keyword evidence="7 11" id="KW-0408">Iron</keyword>
<dbReference type="PANTHER" id="PTHR22888">
    <property type="entry name" value="CYTOCHROME C OXIDASE, SUBUNIT II"/>
    <property type="match status" value="1"/>
</dbReference>
<keyword evidence="12" id="KW-1133">Transmembrane helix</keyword>
<evidence type="ECO:0000256" key="5">
    <source>
        <dbReference type="ARBA" id="ARBA00022723"/>
    </source>
</evidence>
<keyword evidence="12" id="KW-0812">Transmembrane</keyword>
<keyword evidence="3" id="KW-0813">Transport</keyword>
<comment type="catalytic activity">
    <reaction evidence="10">
        <text>4 Fe(II)-[cytochrome c] + O2 + 8 H(+)(in) = 4 Fe(III)-[cytochrome c] + 2 H2O + 4 H(+)(out)</text>
        <dbReference type="Rhea" id="RHEA:11436"/>
        <dbReference type="Rhea" id="RHEA-COMP:10350"/>
        <dbReference type="Rhea" id="RHEA-COMP:14399"/>
        <dbReference type="ChEBI" id="CHEBI:15377"/>
        <dbReference type="ChEBI" id="CHEBI:15378"/>
        <dbReference type="ChEBI" id="CHEBI:15379"/>
        <dbReference type="ChEBI" id="CHEBI:29033"/>
        <dbReference type="ChEBI" id="CHEBI:29034"/>
        <dbReference type="EC" id="7.1.1.9"/>
    </reaction>
</comment>
<evidence type="ECO:0000313" key="16">
    <source>
        <dbReference type="Proteomes" id="UP000187266"/>
    </source>
</evidence>
<name>A0A1U7DMA5_9RHOB</name>
<gene>
    <name evidence="15" type="ORF">BV394_10975</name>
</gene>
<keyword evidence="9 12" id="KW-0472">Membrane</keyword>
<evidence type="ECO:0000256" key="11">
    <source>
        <dbReference type="PROSITE-ProRule" id="PRU00433"/>
    </source>
</evidence>
<dbReference type="EMBL" id="CP019124">
    <property type="protein sequence ID" value="APX91110.1"/>
    <property type="molecule type" value="Genomic_DNA"/>
</dbReference>
<evidence type="ECO:0000256" key="10">
    <source>
        <dbReference type="ARBA" id="ARBA00047816"/>
    </source>
</evidence>
<dbReference type="PROSITE" id="PS50857">
    <property type="entry name" value="COX2_CUA"/>
    <property type="match status" value="1"/>
</dbReference>
<feature type="domain" description="Cytochrome c" evidence="14">
    <location>
        <begin position="232"/>
        <end position="324"/>
    </location>
</feature>
<dbReference type="Pfam" id="PF00034">
    <property type="entry name" value="Cytochrom_C"/>
    <property type="match status" value="1"/>
</dbReference>
<dbReference type="Proteomes" id="UP000187266">
    <property type="component" value="Chromosome"/>
</dbReference>
<feature type="domain" description="Cytochrome oxidase subunit II copper A binding" evidence="13">
    <location>
        <begin position="101"/>
        <end position="221"/>
    </location>
</feature>
<dbReference type="AlphaFoldDB" id="A0A1U7DMA5"/>
<dbReference type="GO" id="GO:0020037">
    <property type="term" value="F:heme binding"/>
    <property type="evidence" value="ECO:0007669"/>
    <property type="project" value="InterPro"/>
</dbReference>
<dbReference type="InterPro" id="IPR045187">
    <property type="entry name" value="CcO_II"/>
</dbReference>
<dbReference type="STRING" id="1267768.BV394_10975"/>
<evidence type="ECO:0000259" key="14">
    <source>
        <dbReference type="PROSITE" id="PS51007"/>
    </source>
</evidence>
<keyword evidence="4 11" id="KW-0349">Heme</keyword>
<evidence type="ECO:0000259" key="13">
    <source>
        <dbReference type="PROSITE" id="PS50857"/>
    </source>
</evidence>
<dbReference type="GO" id="GO:0042773">
    <property type="term" value="P:ATP synthesis coupled electron transport"/>
    <property type="evidence" value="ECO:0007669"/>
    <property type="project" value="TreeGrafter"/>
</dbReference>
<feature type="transmembrane region" description="Helical" evidence="12">
    <location>
        <begin position="66"/>
        <end position="91"/>
    </location>
</feature>
<dbReference type="InterPro" id="IPR001505">
    <property type="entry name" value="Copper_CuA"/>
</dbReference>
<keyword evidence="8" id="KW-0186">Copper</keyword>
<dbReference type="PROSITE" id="PS51007">
    <property type="entry name" value="CYTC"/>
    <property type="match status" value="1"/>
</dbReference>
<accession>A0A1U7DMA5</accession>
<evidence type="ECO:0000313" key="15">
    <source>
        <dbReference type="EMBL" id="APX91110.1"/>
    </source>
</evidence>
<evidence type="ECO:0000256" key="8">
    <source>
        <dbReference type="ARBA" id="ARBA00023008"/>
    </source>
</evidence>
<evidence type="ECO:0000256" key="3">
    <source>
        <dbReference type="ARBA" id="ARBA00022448"/>
    </source>
</evidence>
<keyword evidence="16" id="KW-1185">Reference proteome</keyword>
<organism evidence="15 16">
    <name type="scientific">Brevirhabdus pacifica</name>
    <dbReference type="NCBI Taxonomy" id="1267768"/>
    <lineage>
        <taxon>Bacteria</taxon>
        <taxon>Pseudomonadati</taxon>
        <taxon>Pseudomonadota</taxon>
        <taxon>Alphaproteobacteria</taxon>
        <taxon>Rhodobacterales</taxon>
        <taxon>Paracoccaceae</taxon>
        <taxon>Brevirhabdus</taxon>
    </lineage>
</organism>
<feature type="transmembrane region" description="Helical" evidence="12">
    <location>
        <begin position="31"/>
        <end position="54"/>
    </location>
</feature>
<proteinExistence type="inferred from homology"/>
<dbReference type="PANTHER" id="PTHR22888:SF9">
    <property type="entry name" value="CYTOCHROME C OXIDASE SUBUNIT 2"/>
    <property type="match status" value="1"/>
</dbReference>